<proteinExistence type="predicted"/>
<dbReference type="Proteomes" id="UP000297777">
    <property type="component" value="Unassembled WGS sequence"/>
</dbReference>
<comment type="caution">
    <text evidence="2">The sequence shown here is derived from an EMBL/GenBank/DDBJ whole genome shotgun (WGS) entry which is preliminary data.</text>
</comment>
<dbReference type="EMBL" id="PQXH01000009">
    <property type="protein sequence ID" value="TGO18554.1"/>
    <property type="molecule type" value="Genomic_DNA"/>
</dbReference>
<reference evidence="2 3" key="1">
    <citation type="submission" date="2017-12" db="EMBL/GenBank/DDBJ databases">
        <title>Comparative genomics of Botrytis spp.</title>
        <authorList>
            <person name="Valero-Jimenez C.A."/>
            <person name="Tapia P."/>
            <person name="Veloso J."/>
            <person name="Silva-Moreno E."/>
            <person name="Staats M."/>
            <person name="Valdes J.H."/>
            <person name="Van Kan J.A.L."/>
        </authorList>
    </citation>
    <scope>NUCLEOTIDE SEQUENCE [LARGE SCALE GENOMIC DNA]</scope>
    <source>
        <strain evidence="2 3">Bt9001</strain>
    </source>
</reference>
<protein>
    <submittedName>
        <fullName evidence="2">Uncharacterized protein</fullName>
    </submittedName>
</protein>
<gene>
    <name evidence="2" type="ORF">BTUL_0009g00730</name>
</gene>
<feature type="compositionally biased region" description="Polar residues" evidence="1">
    <location>
        <begin position="55"/>
        <end position="70"/>
    </location>
</feature>
<keyword evidence="3" id="KW-1185">Reference proteome</keyword>
<feature type="compositionally biased region" description="Pro residues" evidence="1">
    <location>
        <begin position="32"/>
        <end position="52"/>
    </location>
</feature>
<accession>A0A4Z1F1S3</accession>
<organism evidence="2 3">
    <name type="scientific">Botrytis tulipae</name>
    <dbReference type="NCBI Taxonomy" id="87230"/>
    <lineage>
        <taxon>Eukaryota</taxon>
        <taxon>Fungi</taxon>
        <taxon>Dikarya</taxon>
        <taxon>Ascomycota</taxon>
        <taxon>Pezizomycotina</taxon>
        <taxon>Leotiomycetes</taxon>
        <taxon>Helotiales</taxon>
        <taxon>Sclerotiniaceae</taxon>
        <taxon>Botrytis</taxon>
    </lineage>
</organism>
<evidence type="ECO:0000313" key="2">
    <source>
        <dbReference type="EMBL" id="TGO18554.1"/>
    </source>
</evidence>
<dbReference type="AlphaFoldDB" id="A0A4Z1F1S3"/>
<evidence type="ECO:0000313" key="3">
    <source>
        <dbReference type="Proteomes" id="UP000297777"/>
    </source>
</evidence>
<name>A0A4Z1F1S3_9HELO</name>
<feature type="region of interest" description="Disordered" evidence="1">
    <location>
        <begin position="23"/>
        <end position="70"/>
    </location>
</feature>
<sequence>MHDQMLFLPNYTFPLKQGITIGIDSTRKPLHSMPPSPSPNDPTQPGPDPPYMNPKTRNISPHSATTRDAQ</sequence>
<evidence type="ECO:0000256" key="1">
    <source>
        <dbReference type="SAM" id="MobiDB-lite"/>
    </source>
</evidence>